<keyword evidence="3" id="KW-1185">Reference proteome</keyword>
<feature type="region of interest" description="Disordered" evidence="1">
    <location>
        <begin position="370"/>
        <end position="406"/>
    </location>
</feature>
<evidence type="ECO:0000313" key="3">
    <source>
        <dbReference type="Proteomes" id="UP000838878"/>
    </source>
</evidence>
<accession>A0A8J9U439</accession>
<feature type="compositionally biased region" description="Basic residues" evidence="1">
    <location>
        <begin position="382"/>
        <end position="397"/>
    </location>
</feature>
<feature type="compositionally biased region" description="Basic and acidic residues" evidence="1">
    <location>
        <begin position="133"/>
        <end position="142"/>
    </location>
</feature>
<feature type="non-terminal residue" evidence="2">
    <location>
        <position position="406"/>
    </location>
</feature>
<reference evidence="2" key="1">
    <citation type="submission" date="2021-12" db="EMBL/GenBank/DDBJ databases">
        <authorList>
            <person name="Martin H S."/>
        </authorList>
    </citation>
    <scope>NUCLEOTIDE SEQUENCE</scope>
</reference>
<protein>
    <submittedName>
        <fullName evidence="2">Uncharacterized protein</fullName>
    </submittedName>
</protein>
<dbReference type="Proteomes" id="UP000838878">
    <property type="component" value="Chromosome 1"/>
</dbReference>
<gene>
    <name evidence="2" type="ORF">BINO364_LOCUS657</name>
</gene>
<dbReference type="OrthoDB" id="7478627at2759"/>
<evidence type="ECO:0000313" key="2">
    <source>
        <dbReference type="EMBL" id="CAH0713497.1"/>
    </source>
</evidence>
<dbReference type="EMBL" id="OV170221">
    <property type="protein sequence ID" value="CAH0713497.1"/>
    <property type="molecule type" value="Genomic_DNA"/>
</dbReference>
<proteinExistence type="predicted"/>
<organism evidence="2 3">
    <name type="scientific">Brenthis ino</name>
    <name type="common">lesser marbled fritillary</name>
    <dbReference type="NCBI Taxonomy" id="405034"/>
    <lineage>
        <taxon>Eukaryota</taxon>
        <taxon>Metazoa</taxon>
        <taxon>Ecdysozoa</taxon>
        <taxon>Arthropoda</taxon>
        <taxon>Hexapoda</taxon>
        <taxon>Insecta</taxon>
        <taxon>Pterygota</taxon>
        <taxon>Neoptera</taxon>
        <taxon>Endopterygota</taxon>
        <taxon>Lepidoptera</taxon>
        <taxon>Glossata</taxon>
        <taxon>Ditrysia</taxon>
        <taxon>Papilionoidea</taxon>
        <taxon>Nymphalidae</taxon>
        <taxon>Heliconiinae</taxon>
        <taxon>Argynnini</taxon>
        <taxon>Brenthis</taxon>
    </lineage>
</organism>
<feature type="compositionally biased region" description="Low complexity" evidence="1">
    <location>
        <begin position="370"/>
        <end position="379"/>
    </location>
</feature>
<sequence>MDKDRKPVIRRPDVLKKLNAENVQLIERCLLGDLPDRFKPSTVPVRGHSRELVVAKSSGLLSSCLPIIPDTPSPEKISSDDEAVSPLKKSFSFRDKFRINLFGKDKIEKHKCKTIVEDERSKEAASEASSPSHETDKENKSDSKSSKRFWFFRNRELMDKKTHSPIYTRSKSFEFLPRAMEEEESKVKLILKKNSLSYAFGSSDTLGDTSVDSLEYIADVYYDKADNVFLKSIKELQDSDHNSFASTSTSISSGGLVVNMLKTESVQDLLDEFDKTVDMFSENYLSDCEPYTRTFNELAIDEKRKSISFTTLPSPKILHVNKANRISEEFKTELNQMLVTKRHTVCTKSPRRGSVTDWFVLEDQSAASVKSQSAAASEANKYRRAQKKPTQRVRRISSTKYVSTYR</sequence>
<feature type="region of interest" description="Disordered" evidence="1">
    <location>
        <begin position="118"/>
        <end position="142"/>
    </location>
</feature>
<name>A0A8J9U439_9NEOP</name>
<dbReference type="AlphaFoldDB" id="A0A8J9U439"/>
<evidence type="ECO:0000256" key="1">
    <source>
        <dbReference type="SAM" id="MobiDB-lite"/>
    </source>
</evidence>